<dbReference type="PANTHER" id="PTHR22950:SF692">
    <property type="entry name" value="TRANSMEMBRANE AMINO ACID TRANSPORTER FAMILY PROTEIN"/>
    <property type="match status" value="1"/>
</dbReference>
<proteinExistence type="inferred from homology"/>
<comment type="subcellular location">
    <subcellularLocation>
        <location evidence="1">Membrane</location>
        <topology evidence="1">Multi-pass membrane protein</topology>
    </subcellularLocation>
</comment>
<keyword evidence="5 9" id="KW-1133">Transmembrane helix</keyword>
<dbReference type="AlphaFoldDB" id="A4RZ95"/>
<evidence type="ECO:0000256" key="6">
    <source>
        <dbReference type="ARBA" id="ARBA00023136"/>
    </source>
</evidence>
<dbReference type="GO" id="GO:0015179">
    <property type="term" value="F:L-amino acid transmembrane transporter activity"/>
    <property type="evidence" value="ECO:0007669"/>
    <property type="project" value="TreeGrafter"/>
</dbReference>
<keyword evidence="4" id="KW-0029">Amino-acid transport</keyword>
<comment type="similarity">
    <text evidence="7">Belongs to the amino acid/polyamine transporter 2 family. Amino acid/auxin permease (AAAP) (TC 2.A.18.5) subfamily.</text>
</comment>
<dbReference type="GeneID" id="5002533"/>
<dbReference type="RefSeq" id="XP_001418292.1">
    <property type="nucleotide sequence ID" value="XM_001418255.1"/>
</dbReference>
<feature type="transmembrane region" description="Helical" evidence="9">
    <location>
        <begin position="222"/>
        <end position="244"/>
    </location>
</feature>
<evidence type="ECO:0000256" key="5">
    <source>
        <dbReference type="ARBA" id="ARBA00022989"/>
    </source>
</evidence>
<feature type="transmembrane region" description="Helical" evidence="9">
    <location>
        <begin position="413"/>
        <end position="433"/>
    </location>
</feature>
<feature type="region of interest" description="Disordered" evidence="8">
    <location>
        <begin position="1"/>
        <end position="73"/>
    </location>
</feature>
<feature type="transmembrane region" description="Helical" evidence="9">
    <location>
        <begin position="265"/>
        <end position="285"/>
    </location>
</feature>
<evidence type="ECO:0000256" key="9">
    <source>
        <dbReference type="SAM" id="Phobius"/>
    </source>
</evidence>
<accession>A4RZ95</accession>
<feature type="transmembrane region" description="Helical" evidence="9">
    <location>
        <begin position="305"/>
        <end position="324"/>
    </location>
</feature>
<keyword evidence="2" id="KW-0813">Transport</keyword>
<evidence type="ECO:0000256" key="3">
    <source>
        <dbReference type="ARBA" id="ARBA00022692"/>
    </source>
</evidence>
<sequence>MRARATPRAPAARATSAARARLGRAAPTRPARDARERDARRRPKTPSRRRPKTRAVVDARERPRGAGRGARTWDDADATREVGTSTTAQARANAVNILLGVGTLSVPYALREAGWSGLGVLMTLGVVTNYTGKILIKCQRRGSLPANERSDIGEAAFGVNGRNFITFVLYTELIGTAGLFFILEGDHLAKLFHMQGKEELFSACAALAMVPTTWLLDLSSLSYVGALGLCASVSVTGVMLYELFSQVISTGELPRAAAETAMIHYSTFPVSFGLLAFVFAGHAVFPAIYASMEKPEEYEEMLDNSYAIVALNCLALGVAGYCLYGDNVADQVTLNLPAGSLATLAFALITVNPLAKFALTLDPVAKGAEEKLKLRVKESSKDAFISRLVRTTLGVTALGIAVKLPFFGVGMSLIGSVLTLTVSVLFPSLCYLRMFDDDIDDAEKLINYAILAIGTACVVSGTAGALDSAFAVAA</sequence>
<feature type="transmembrane region" description="Helical" evidence="9">
    <location>
        <begin position="445"/>
        <end position="466"/>
    </location>
</feature>
<dbReference type="PANTHER" id="PTHR22950">
    <property type="entry name" value="AMINO ACID TRANSPORTER"/>
    <property type="match status" value="1"/>
</dbReference>
<dbReference type="HOGENOM" id="CLU_009646_1_1_1"/>
<evidence type="ECO:0000256" key="8">
    <source>
        <dbReference type="SAM" id="MobiDB-lite"/>
    </source>
</evidence>
<feature type="compositionally biased region" description="Basic and acidic residues" evidence="8">
    <location>
        <begin position="30"/>
        <end position="39"/>
    </location>
</feature>
<feature type="compositionally biased region" description="Basic residues" evidence="8">
    <location>
        <begin position="40"/>
        <end position="53"/>
    </location>
</feature>
<dbReference type="InterPro" id="IPR013057">
    <property type="entry name" value="AA_transpt_TM"/>
</dbReference>
<name>A4RZ95_OSTLU</name>
<dbReference type="Proteomes" id="UP000001568">
    <property type="component" value="Chromosome 6"/>
</dbReference>
<protein>
    <submittedName>
        <fullName evidence="11">AAAP family transporter: amino acid</fullName>
    </submittedName>
</protein>
<evidence type="ECO:0000256" key="7">
    <source>
        <dbReference type="ARBA" id="ARBA00049662"/>
    </source>
</evidence>
<feature type="compositionally biased region" description="Low complexity" evidence="8">
    <location>
        <begin position="1"/>
        <end position="29"/>
    </location>
</feature>
<feature type="transmembrane region" description="Helical" evidence="9">
    <location>
        <begin position="336"/>
        <end position="355"/>
    </location>
</feature>
<evidence type="ECO:0000256" key="2">
    <source>
        <dbReference type="ARBA" id="ARBA00022448"/>
    </source>
</evidence>
<dbReference type="KEGG" id="olu:OSTLU_45915"/>
<keyword evidence="6 9" id="KW-0472">Membrane</keyword>
<dbReference type="GO" id="GO:0005774">
    <property type="term" value="C:vacuolar membrane"/>
    <property type="evidence" value="ECO:0007669"/>
    <property type="project" value="TreeGrafter"/>
</dbReference>
<dbReference type="eggNOG" id="KOG1303">
    <property type="taxonomic scope" value="Eukaryota"/>
</dbReference>
<dbReference type="OMA" id="GRCMSAG"/>
<gene>
    <name evidence="11" type="ORF">OSTLU_45915</name>
</gene>
<feature type="domain" description="Amino acid transporter transmembrane" evidence="10">
    <location>
        <begin position="84"/>
        <end position="465"/>
    </location>
</feature>
<evidence type="ECO:0000259" key="10">
    <source>
        <dbReference type="Pfam" id="PF01490"/>
    </source>
</evidence>
<dbReference type="EMBL" id="CP000586">
    <property type="protein sequence ID" value="ABO96585.1"/>
    <property type="molecule type" value="Genomic_DNA"/>
</dbReference>
<evidence type="ECO:0000313" key="12">
    <source>
        <dbReference type="Proteomes" id="UP000001568"/>
    </source>
</evidence>
<keyword evidence="3 9" id="KW-0812">Transmembrane</keyword>
<evidence type="ECO:0000313" key="11">
    <source>
        <dbReference type="EMBL" id="ABO96585.1"/>
    </source>
</evidence>
<keyword evidence="12" id="KW-1185">Reference proteome</keyword>
<reference evidence="11 12" key="1">
    <citation type="journal article" date="2007" name="Proc. Natl. Acad. Sci. U.S.A.">
        <title>The tiny eukaryote Ostreococcus provides genomic insights into the paradox of plankton speciation.</title>
        <authorList>
            <person name="Palenik B."/>
            <person name="Grimwood J."/>
            <person name="Aerts A."/>
            <person name="Rouze P."/>
            <person name="Salamov A."/>
            <person name="Putnam N."/>
            <person name="Dupont C."/>
            <person name="Jorgensen R."/>
            <person name="Derelle E."/>
            <person name="Rombauts S."/>
            <person name="Zhou K."/>
            <person name="Otillar R."/>
            <person name="Merchant S.S."/>
            <person name="Podell S."/>
            <person name="Gaasterland T."/>
            <person name="Napoli C."/>
            <person name="Gendler K."/>
            <person name="Manuell A."/>
            <person name="Tai V."/>
            <person name="Vallon O."/>
            <person name="Piganeau G."/>
            <person name="Jancek S."/>
            <person name="Heijde M."/>
            <person name="Jabbari K."/>
            <person name="Bowler C."/>
            <person name="Lohr M."/>
            <person name="Robbens S."/>
            <person name="Werner G."/>
            <person name="Dubchak I."/>
            <person name="Pazour G.J."/>
            <person name="Ren Q."/>
            <person name="Paulsen I."/>
            <person name="Delwiche C."/>
            <person name="Schmutz J."/>
            <person name="Rokhsar D."/>
            <person name="Van de Peer Y."/>
            <person name="Moreau H."/>
            <person name="Grigoriev I.V."/>
        </authorList>
    </citation>
    <scope>NUCLEOTIDE SEQUENCE [LARGE SCALE GENOMIC DNA]</scope>
    <source>
        <strain evidence="11 12">CCE9901</strain>
    </source>
</reference>
<evidence type="ECO:0000256" key="1">
    <source>
        <dbReference type="ARBA" id="ARBA00004141"/>
    </source>
</evidence>
<organism evidence="11 12">
    <name type="scientific">Ostreococcus lucimarinus (strain CCE9901)</name>
    <dbReference type="NCBI Taxonomy" id="436017"/>
    <lineage>
        <taxon>Eukaryota</taxon>
        <taxon>Viridiplantae</taxon>
        <taxon>Chlorophyta</taxon>
        <taxon>Mamiellophyceae</taxon>
        <taxon>Mamiellales</taxon>
        <taxon>Bathycoccaceae</taxon>
        <taxon>Ostreococcus</taxon>
    </lineage>
</organism>
<feature type="compositionally biased region" description="Basic and acidic residues" evidence="8">
    <location>
        <begin position="55"/>
        <end position="64"/>
    </location>
</feature>
<dbReference type="Pfam" id="PF01490">
    <property type="entry name" value="Aa_trans"/>
    <property type="match status" value="1"/>
</dbReference>
<dbReference type="OrthoDB" id="655540at2759"/>
<evidence type="ECO:0000256" key="4">
    <source>
        <dbReference type="ARBA" id="ARBA00022970"/>
    </source>
</evidence>
<dbReference type="Gramene" id="ABO96585">
    <property type="protein sequence ID" value="ABO96585"/>
    <property type="gene ID" value="OSTLU_45915"/>
</dbReference>